<name>A0A6N7EHZ5_9MICO</name>
<evidence type="ECO:0000256" key="1">
    <source>
        <dbReference type="SAM" id="Phobius"/>
    </source>
</evidence>
<keyword evidence="1" id="KW-1133">Transmembrane helix</keyword>
<keyword evidence="1" id="KW-0812">Transmembrane</keyword>
<gene>
    <name evidence="2" type="ORF">GB881_05985</name>
</gene>
<dbReference type="EMBL" id="WHPC01000015">
    <property type="protein sequence ID" value="MPV36608.1"/>
    <property type="molecule type" value="Genomic_DNA"/>
</dbReference>
<feature type="transmembrane region" description="Helical" evidence="1">
    <location>
        <begin position="29"/>
        <end position="49"/>
    </location>
</feature>
<comment type="caution">
    <text evidence="2">The sequence shown here is derived from an EMBL/GenBank/DDBJ whole genome shotgun (WGS) entry which is preliminary data.</text>
</comment>
<dbReference type="Proteomes" id="UP000437709">
    <property type="component" value="Unassembled WGS sequence"/>
</dbReference>
<reference evidence="2 3" key="1">
    <citation type="submission" date="2019-10" db="EMBL/GenBank/DDBJ databases">
        <title>Georgenia wutianyii sp. nov. and Georgenia yuyongxinii sp. nov. isolated from plateau pika (Ochotona curzoniae) in the Qinghai-Tibet plateau of China.</title>
        <authorList>
            <person name="Tian Z."/>
        </authorList>
    </citation>
    <scope>NUCLEOTIDE SEQUENCE [LARGE SCALE GENOMIC DNA]</scope>
    <source>
        <strain evidence="2 3">JCM 19765</strain>
    </source>
</reference>
<keyword evidence="1" id="KW-0472">Membrane</keyword>
<proteinExistence type="predicted"/>
<dbReference type="OrthoDB" id="4829517at2"/>
<evidence type="ECO:0000313" key="2">
    <source>
        <dbReference type="EMBL" id="MPV36608.1"/>
    </source>
</evidence>
<evidence type="ECO:0000313" key="3">
    <source>
        <dbReference type="Proteomes" id="UP000437709"/>
    </source>
</evidence>
<keyword evidence="3" id="KW-1185">Reference proteome</keyword>
<dbReference type="AlphaFoldDB" id="A0A6N7EHZ5"/>
<sequence length="55" mass="6068">MALAVLAVVFVLQNQAVASIQLFWVSVRAPIWLALLAVFLVGWLVGALVRHNRAR</sequence>
<accession>A0A6N7EHZ5</accession>
<protein>
    <submittedName>
        <fullName evidence="2">DUF1049 domain-containing protein</fullName>
    </submittedName>
</protein>
<organism evidence="2 3">
    <name type="scientific">Georgenia subflava</name>
    <dbReference type="NCBI Taxonomy" id="1622177"/>
    <lineage>
        <taxon>Bacteria</taxon>
        <taxon>Bacillati</taxon>
        <taxon>Actinomycetota</taxon>
        <taxon>Actinomycetes</taxon>
        <taxon>Micrococcales</taxon>
        <taxon>Bogoriellaceae</taxon>
        <taxon>Georgenia</taxon>
    </lineage>
</organism>